<organism evidence="2 3">
    <name type="scientific">Marinomonas polaris DSM 16579</name>
    <dbReference type="NCBI Taxonomy" id="1122206"/>
    <lineage>
        <taxon>Bacteria</taxon>
        <taxon>Pseudomonadati</taxon>
        <taxon>Pseudomonadota</taxon>
        <taxon>Gammaproteobacteria</taxon>
        <taxon>Oceanospirillales</taxon>
        <taxon>Oceanospirillaceae</taxon>
        <taxon>Marinomonas</taxon>
    </lineage>
</organism>
<dbReference type="AlphaFoldDB" id="A0A1M5I360"/>
<feature type="region of interest" description="Disordered" evidence="1">
    <location>
        <begin position="1"/>
        <end position="39"/>
    </location>
</feature>
<feature type="region of interest" description="Disordered" evidence="1">
    <location>
        <begin position="269"/>
        <end position="288"/>
    </location>
</feature>
<keyword evidence="3" id="KW-1185">Reference proteome</keyword>
<sequence length="288" mass="32164">MNNGIYQDQNRYPQNATQQNHSNPFNQVPPQAQNESANTGSIAIEQQRAIAEARSQIQLAKMFPRSNSEALSELIEACKNWDFAKSAFYSVPNRGSGPSIRFAEEVARCYGNFEYGHRELSRSKGKSEIEVYAWDKEKNNFSKRQITVEHIRDTKTGSKPLHNQADIDNRIANVASKQMRGRILAIVPKTFVEMGLAECRKTLAGNNTESMGSKISQMIVEFGELGIRPDQITAYIGHNVDDCSVDDLTELFGVFNAIKQGARVSDYFGGKEESQPKSTSLKSSLKTN</sequence>
<dbReference type="RefSeq" id="WP_084122518.1">
    <property type="nucleotide sequence ID" value="NZ_FQVF01000018.1"/>
</dbReference>
<dbReference type="EMBL" id="FQVF01000018">
    <property type="protein sequence ID" value="SHG22509.1"/>
    <property type="molecule type" value="Genomic_DNA"/>
</dbReference>
<dbReference type="OrthoDB" id="2936921at2"/>
<evidence type="ECO:0000313" key="3">
    <source>
        <dbReference type="Proteomes" id="UP000184517"/>
    </source>
</evidence>
<protein>
    <submittedName>
        <fullName evidence="2">Uncharacterized protein</fullName>
    </submittedName>
</protein>
<evidence type="ECO:0000256" key="1">
    <source>
        <dbReference type="SAM" id="MobiDB-lite"/>
    </source>
</evidence>
<name>A0A1M5I360_9GAMM</name>
<reference evidence="3" key="1">
    <citation type="submission" date="2016-11" db="EMBL/GenBank/DDBJ databases">
        <authorList>
            <person name="Varghese N."/>
            <person name="Submissions S."/>
        </authorList>
    </citation>
    <scope>NUCLEOTIDE SEQUENCE [LARGE SCALE GENOMIC DNA]</scope>
    <source>
        <strain evidence="3">DSM 16579</strain>
    </source>
</reference>
<evidence type="ECO:0000313" key="2">
    <source>
        <dbReference type="EMBL" id="SHG22509.1"/>
    </source>
</evidence>
<feature type="compositionally biased region" description="Low complexity" evidence="1">
    <location>
        <begin position="277"/>
        <end position="288"/>
    </location>
</feature>
<gene>
    <name evidence="2" type="ORF">SAMN02745753_03488</name>
</gene>
<proteinExistence type="predicted"/>
<accession>A0A1M5I360</accession>
<dbReference type="Proteomes" id="UP000184517">
    <property type="component" value="Unassembled WGS sequence"/>
</dbReference>
<dbReference type="STRING" id="1122206.SAMN02745753_03488"/>